<feature type="region of interest" description="Disordered" evidence="1">
    <location>
        <begin position="21"/>
        <end position="103"/>
    </location>
</feature>
<proteinExistence type="predicted"/>
<evidence type="ECO:0008006" key="4">
    <source>
        <dbReference type="Google" id="ProtNLM"/>
    </source>
</evidence>
<dbReference type="KEGG" id="sphu:SPPYR_2941"/>
<name>A0A1Y5PVN5_9SPHN</name>
<evidence type="ECO:0000256" key="1">
    <source>
        <dbReference type="SAM" id="MobiDB-lite"/>
    </source>
</evidence>
<evidence type="ECO:0000256" key="2">
    <source>
        <dbReference type="SAM" id="SignalP"/>
    </source>
</evidence>
<feature type="compositionally biased region" description="Polar residues" evidence="1">
    <location>
        <begin position="75"/>
        <end position="85"/>
    </location>
</feature>
<dbReference type="EMBL" id="LT598653">
    <property type="protein sequence ID" value="SBV34061.1"/>
    <property type="molecule type" value="Genomic_DNA"/>
</dbReference>
<dbReference type="RefSeq" id="WP_295320581.1">
    <property type="nucleotide sequence ID" value="NZ_LT598653.1"/>
</dbReference>
<dbReference type="PROSITE" id="PS51257">
    <property type="entry name" value="PROKAR_LIPOPROTEIN"/>
    <property type="match status" value="1"/>
</dbReference>
<accession>A0A1Y5PVN5</accession>
<reference evidence="3" key="1">
    <citation type="submission" date="2016-03" db="EMBL/GenBank/DDBJ databases">
        <authorList>
            <person name="Ploux O."/>
        </authorList>
    </citation>
    <scope>NUCLEOTIDE SEQUENCE</scope>
    <source>
        <strain evidence="3">UC10</strain>
    </source>
</reference>
<dbReference type="AlphaFoldDB" id="A0A1Y5PVN5"/>
<protein>
    <recommendedName>
        <fullName evidence="4">Lipoprotein</fullName>
    </recommendedName>
</protein>
<evidence type="ECO:0000313" key="3">
    <source>
        <dbReference type="EMBL" id="SBV34061.1"/>
    </source>
</evidence>
<feature type="compositionally biased region" description="Low complexity" evidence="1">
    <location>
        <begin position="49"/>
        <end position="71"/>
    </location>
</feature>
<feature type="compositionally biased region" description="Polar residues" evidence="1">
    <location>
        <begin position="21"/>
        <end position="31"/>
    </location>
</feature>
<feature type="signal peptide" evidence="2">
    <location>
        <begin position="1"/>
        <end position="24"/>
    </location>
</feature>
<gene>
    <name evidence="3" type="ORF">SPPYR_2941</name>
</gene>
<organism evidence="3">
    <name type="scientific">uncultured Sphingopyxis sp</name>
    <dbReference type="NCBI Taxonomy" id="310581"/>
    <lineage>
        <taxon>Bacteria</taxon>
        <taxon>Pseudomonadati</taxon>
        <taxon>Pseudomonadota</taxon>
        <taxon>Alphaproteobacteria</taxon>
        <taxon>Sphingomonadales</taxon>
        <taxon>Sphingomonadaceae</taxon>
        <taxon>Sphingopyxis</taxon>
        <taxon>environmental samples</taxon>
    </lineage>
</organism>
<sequence length="103" mass="10048">MTRSLFLALPALALLAACGTQDNATTQSETATVPGDDGTVAAPADTMDSGTPGSGSSATTDTTVPPTAPDANAGPENTQDTSTTRAPGPVNPPTDDAVPPPAK</sequence>
<keyword evidence="2" id="KW-0732">Signal</keyword>
<feature type="chain" id="PRO_5012802822" description="Lipoprotein" evidence="2">
    <location>
        <begin position="25"/>
        <end position="103"/>
    </location>
</feature>